<evidence type="ECO:0000256" key="5">
    <source>
        <dbReference type="RuleBase" id="RU000383"/>
    </source>
</evidence>
<reference evidence="8" key="1">
    <citation type="journal article" date="2017" name="Nat. Commun.">
        <title>The asparagus genome sheds light on the origin and evolution of a young Y chromosome.</title>
        <authorList>
            <person name="Harkess A."/>
            <person name="Zhou J."/>
            <person name="Xu C."/>
            <person name="Bowers J.E."/>
            <person name="Van der Hulst R."/>
            <person name="Ayyampalayam S."/>
            <person name="Mercati F."/>
            <person name="Riccardi P."/>
            <person name="McKain M.R."/>
            <person name="Kakrana A."/>
            <person name="Tang H."/>
            <person name="Ray J."/>
            <person name="Groenendijk J."/>
            <person name="Arikit S."/>
            <person name="Mathioni S.M."/>
            <person name="Nakano M."/>
            <person name="Shan H."/>
            <person name="Telgmann-Rauber A."/>
            <person name="Kanno A."/>
            <person name="Yue Z."/>
            <person name="Chen H."/>
            <person name="Li W."/>
            <person name="Chen Y."/>
            <person name="Xu X."/>
            <person name="Zhang Y."/>
            <person name="Luo S."/>
            <person name="Chen H."/>
            <person name="Gao J."/>
            <person name="Mao Z."/>
            <person name="Pires J.C."/>
            <person name="Luo M."/>
            <person name="Kudrna D."/>
            <person name="Wing R.A."/>
            <person name="Meyers B.C."/>
            <person name="Yi K."/>
            <person name="Kong H."/>
            <person name="Lavrijsen P."/>
            <person name="Sunseri F."/>
            <person name="Falavigna A."/>
            <person name="Ye Y."/>
            <person name="Leebens-Mack J.H."/>
            <person name="Chen G."/>
        </authorList>
    </citation>
    <scope>NUCLEOTIDE SEQUENCE [LARGE SCALE GENOMIC DNA]</scope>
    <source>
        <strain evidence="8">cv. DH0086</strain>
    </source>
</reference>
<dbReference type="FunFam" id="1.10.472.10:FF:000069">
    <property type="entry name" value="Cyclin-D5-1"/>
    <property type="match status" value="1"/>
</dbReference>
<dbReference type="Proteomes" id="UP000243459">
    <property type="component" value="Chromosome 7"/>
</dbReference>
<comment type="similarity">
    <text evidence="1">Belongs to the cyclin family. Cyclin D subfamily.</text>
</comment>
<dbReference type="InterPro" id="IPR048258">
    <property type="entry name" value="Cyclins_cyclin-box"/>
</dbReference>
<dbReference type="GO" id="GO:0042023">
    <property type="term" value="P:DNA endoreduplication"/>
    <property type="evidence" value="ECO:0007669"/>
    <property type="project" value="EnsemblPlants"/>
</dbReference>
<dbReference type="GO" id="GO:0005634">
    <property type="term" value="C:nucleus"/>
    <property type="evidence" value="ECO:0007669"/>
    <property type="project" value="EnsemblPlants"/>
</dbReference>
<organism evidence="7 8">
    <name type="scientific">Asparagus officinalis</name>
    <name type="common">Garden asparagus</name>
    <dbReference type="NCBI Taxonomy" id="4686"/>
    <lineage>
        <taxon>Eukaryota</taxon>
        <taxon>Viridiplantae</taxon>
        <taxon>Streptophyta</taxon>
        <taxon>Embryophyta</taxon>
        <taxon>Tracheophyta</taxon>
        <taxon>Spermatophyta</taxon>
        <taxon>Magnoliopsida</taxon>
        <taxon>Liliopsida</taxon>
        <taxon>Asparagales</taxon>
        <taxon>Asparagaceae</taxon>
        <taxon>Asparagoideae</taxon>
        <taxon>Asparagus</taxon>
    </lineage>
</organism>
<dbReference type="OMA" id="ENVHACY"/>
<sequence length="295" mass="34014">MEDFSYANLICQETQPLLDAHDGDGDQIGIEHEHIDEYIEILVSKETSFETKRCNVLLSSWFKRARSDSIKWIMKTRAYFNFSHQIAYLAVTYYDRFLMRRRLEKDKSWVFRLLSIASLSLAAKMEEGVVPPLSEYESEEHIFDSNTIQRMELLILSTLEWRMNSVTPFAYLSYFKSKLQLGNEPRDFASKSVGFIFGIIDDINLVDHRSSTIAAAAVLAASDHQRLNKQVVESKLSIFSSCAALELDHVFSCYAMMTEESRNCPSAGDNNTSFITRSNKRRRLEMDNIHEKKSP</sequence>
<dbReference type="InterPro" id="IPR006671">
    <property type="entry name" value="Cyclin_N"/>
</dbReference>
<dbReference type="CDD" id="cd20543">
    <property type="entry name" value="CYCLIN_AtCycD-like_rpt1"/>
    <property type="match status" value="1"/>
</dbReference>
<evidence type="ECO:0000259" key="6">
    <source>
        <dbReference type="SMART" id="SM00385"/>
    </source>
</evidence>
<dbReference type="Gramene" id="ONK64762">
    <property type="protein sequence ID" value="ONK64762"/>
    <property type="gene ID" value="A4U43_C07F29650"/>
</dbReference>
<dbReference type="SUPFAM" id="SSF47954">
    <property type="entry name" value="Cyclin-like"/>
    <property type="match status" value="2"/>
</dbReference>
<dbReference type="EMBL" id="CM007387">
    <property type="protein sequence ID" value="ONK64762.1"/>
    <property type="molecule type" value="Genomic_DNA"/>
</dbReference>
<gene>
    <name evidence="7" type="ORF">A4U43_C07F29650</name>
</gene>
<keyword evidence="8" id="KW-1185">Reference proteome</keyword>
<evidence type="ECO:0000313" key="8">
    <source>
        <dbReference type="Proteomes" id="UP000243459"/>
    </source>
</evidence>
<evidence type="ECO:0000256" key="3">
    <source>
        <dbReference type="ARBA" id="ARBA00023127"/>
    </source>
</evidence>
<dbReference type="Gene3D" id="1.10.472.10">
    <property type="entry name" value="Cyclin-like"/>
    <property type="match status" value="2"/>
</dbReference>
<dbReference type="SMART" id="SM00385">
    <property type="entry name" value="CYCLIN"/>
    <property type="match status" value="1"/>
</dbReference>
<proteinExistence type="inferred from homology"/>
<dbReference type="AlphaFoldDB" id="A0A5P1EFY1"/>
<protein>
    <recommendedName>
        <fullName evidence="6">Cyclin-like domain-containing protein</fullName>
    </recommendedName>
</protein>
<keyword evidence="2" id="KW-0132">Cell division</keyword>
<evidence type="ECO:0000256" key="2">
    <source>
        <dbReference type="ARBA" id="ARBA00022618"/>
    </source>
</evidence>
<accession>A0A5P1EFY1</accession>
<evidence type="ECO:0000256" key="4">
    <source>
        <dbReference type="ARBA" id="ARBA00023306"/>
    </source>
</evidence>
<dbReference type="Pfam" id="PF00134">
    <property type="entry name" value="Cyclin_N"/>
    <property type="match status" value="1"/>
</dbReference>
<evidence type="ECO:0000313" key="7">
    <source>
        <dbReference type="EMBL" id="ONK64762.1"/>
    </source>
</evidence>
<keyword evidence="4" id="KW-0131">Cell cycle</keyword>
<dbReference type="InterPro" id="IPR036915">
    <property type="entry name" value="Cyclin-like_sf"/>
</dbReference>
<dbReference type="InterPro" id="IPR039361">
    <property type="entry name" value="Cyclin"/>
</dbReference>
<dbReference type="OrthoDB" id="306099at2759"/>
<dbReference type="PROSITE" id="PS00292">
    <property type="entry name" value="CYCLINS"/>
    <property type="match status" value="1"/>
</dbReference>
<dbReference type="PANTHER" id="PTHR10177">
    <property type="entry name" value="CYCLINS"/>
    <property type="match status" value="1"/>
</dbReference>
<keyword evidence="3 5" id="KW-0195">Cyclin</keyword>
<evidence type="ECO:0000256" key="1">
    <source>
        <dbReference type="ARBA" id="ARBA00009065"/>
    </source>
</evidence>
<feature type="domain" description="Cyclin-like" evidence="6">
    <location>
        <begin position="71"/>
        <end position="157"/>
    </location>
</feature>
<name>A0A5P1EFY1_ASPOF</name>
<dbReference type="InterPro" id="IPR013763">
    <property type="entry name" value="Cyclin-like_dom"/>
</dbReference>
<dbReference type="GO" id="GO:0051301">
    <property type="term" value="P:cell division"/>
    <property type="evidence" value="ECO:0007669"/>
    <property type="project" value="UniProtKB-KW"/>
</dbReference>